<gene>
    <name evidence="1" type="ORF">MBUL_03345</name>
</gene>
<protein>
    <submittedName>
        <fullName evidence="1">Uncharacterized protein</fullName>
    </submittedName>
</protein>
<organism evidence="1">
    <name type="scientific">Methylobacterium bullatum</name>
    <dbReference type="NCBI Taxonomy" id="570505"/>
    <lineage>
        <taxon>Bacteria</taxon>
        <taxon>Pseudomonadati</taxon>
        <taxon>Pseudomonadota</taxon>
        <taxon>Alphaproteobacteria</taxon>
        <taxon>Hyphomicrobiales</taxon>
        <taxon>Methylobacteriaceae</taxon>
        <taxon>Methylobacterium</taxon>
    </lineage>
</organism>
<sequence>MTVARPFRWLLALVTLVMPASLIQGRPTVDGSERGKTKDPQSQVVFRHYI</sequence>
<reference evidence="1" key="1">
    <citation type="submission" date="2019-12" db="EMBL/GenBank/DDBJ databases">
        <authorList>
            <person name="Cremers G."/>
        </authorList>
    </citation>
    <scope>NUCLEOTIDE SEQUENCE</scope>
    <source>
        <strain evidence="1">Mbul1</strain>
    </source>
</reference>
<dbReference type="AlphaFoldDB" id="A0A679J0G2"/>
<proteinExistence type="predicted"/>
<accession>A0A679J0G2</accession>
<name>A0A679J0G2_9HYPH</name>
<evidence type="ECO:0000313" key="1">
    <source>
        <dbReference type="EMBL" id="CAA2105743.1"/>
    </source>
</evidence>
<dbReference type="EMBL" id="LR743504">
    <property type="protein sequence ID" value="CAA2105743.1"/>
    <property type="molecule type" value="Genomic_DNA"/>
</dbReference>